<keyword evidence="2" id="KW-1185">Reference proteome</keyword>
<organism evidence="1 2">
    <name type="scientific">Pistacia integerrima</name>
    <dbReference type="NCBI Taxonomy" id="434235"/>
    <lineage>
        <taxon>Eukaryota</taxon>
        <taxon>Viridiplantae</taxon>
        <taxon>Streptophyta</taxon>
        <taxon>Embryophyta</taxon>
        <taxon>Tracheophyta</taxon>
        <taxon>Spermatophyta</taxon>
        <taxon>Magnoliopsida</taxon>
        <taxon>eudicotyledons</taxon>
        <taxon>Gunneridae</taxon>
        <taxon>Pentapetalae</taxon>
        <taxon>rosids</taxon>
        <taxon>malvids</taxon>
        <taxon>Sapindales</taxon>
        <taxon>Anacardiaceae</taxon>
        <taxon>Pistacia</taxon>
    </lineage>
</organism>
<sequence length="1126" mass="125608">MAGEELIPGETQDLSLPSGQEEKIQVFVRLRPLNDKEIARNDVSDWECINNNTIIFKNTLPERSMFPAAYSFDRVFGYDSPTKKLYEEGVKEVSLSVVSGINSSIFAYGQTSSGKTYTMRGITEYAVSDLYDYVEKHKEREFVLKFSAMEIYNESVRDLLISDTTPLRLLDDPERGTVVERLTEETLRDKSHMEELLAICEAQRQIGETSLNETSSRSHQILRLTIESSAREYIGADKSTTLTATVNFVDLAGSERASQAVSAGVRLKEGSHINRSLLTLGKVVRKLRRIVPSILFIAPELVNHNQIPGLIHDILSFLDAYSVLPLFLNKHIPMIGCSKGNNAHIPYRDSKLTRILQNSLGGNARTAIICTMSPARSQIEQSRNTLLFASCAKEVATNAQVNVVMSDKALVKQLQRELARLESEMKSLGSTSGTYDSATLLKEKELIIEQMEKEIRELTRQRDLAELRMENLLQSRLDEYSVLDSPDAPNSLHAGLDTCNKTPKFQNSENPEGDFVLDDSAPNFVGLDPCQCWKETAQKTDEEFEGTGKEVGCNETGESSINEKTEGNVFSPGPRVKNGRLSETEATDENAVSSPCEGVGDIETEESSIKWEEEANALKPGPGEKEGNLSMTEATDEDALSSIEVEESSIKRETENDVSLRGPEEEGKGEVAVSPPQKKDKESSPTSKDPTYDALKQKIQELQRTIHYLVNLYPQEQTPSSSEADACISSSTKINRSASCRAILMSTPSSLAFEKAEHSENTPPNCSVENIAGSRRFSELTYGAKFGNISRKDSQTSISGASVESQSFKESDADDTTSSYIHSENTPSPWFEKAEHKPTDGSEKSFHGGPIGIPQKLSEWKYEIQNLSRKHSQTSVNSASVQSTRMKESETEDSSIRNFVPGQSEMGKVQPPRKYGDDLVQKAVMNNIKDAGLKKGQDAVQQVSTWPAEFESRRKEIIELWDACNVPLVHRTYFYLLFKGDPSDSVYMEVELRRLSFLKGGNISKESLNASLKALYREREALSKQIHQKFSRREREELYQKWDIALNTKQRSLQLARRIWTYTKDLNHVNESASLVAKLVGFVKPGQAPKEVFGLSFLAGSTNRKSFCWIHNKSTSVLTKSTSVLL</sequence>
<dbReference type="EMBL" id="CM047745">
    <property type="protein sequence ID" value="KAJ0026303.1"/>
    <property type="molecule type" value="Genomic_DNA"/>
</dbReference>
<protein>
    <submittedName>
        <fullName evidence="1">Uncharacterized protein</fullName>
    </submittedName>
</protein>
<evidence type="ECO:0000313" key="1">
    <source>
        <dbReference type="EMBL" id="KAJ0026303.1"/>
    </source>
</evidence>
<proteinExistence type="predicted"/>
<gene>
    <name evidence="1" type="ORF">Pint_09066</name>
</gene>
<comment type="caution">
    <text evidence="1">The sequence shown here is derived from an EMBL/GenBank/DDBJ whole genome shotgun (WGS) entry which is preliminary data.</text>
</comment>
<dbReference type="Proteomes" id="UP001163603">
    <property type="component" value="Chromosome 10"/>
</dbReference>
<name>A0ACC0XZX3_9ROSI</name>
<reference evidence="2" key="1">
    <citation type="journal article" date="2023" name="G3 (Bethesda)">
        <title>Genome assembly and association tests identify interacting loci associated with vigor, precocity, and sex in interspecific pistachio rootstocks.</title>
        <authorList>
            <person name="Palmer W."/>
            <person name="Jacygrad E."/>
            <person name="Sagayaradj S."/>
            <person name="Cavanaugh K."/>
            <person name="Han R."/>
            <person name="Bertier L."/>
            <person name="Beede B."/>
            <person name="Kafkas S."/>
            <person name="Golino D."/>
            <person name="Preece J."/>
            <person name="Michelmore R."/>
        </authorList>
    </citation>
    <scope>NUCLEOTIDE SEQUENCE [LARGE SCALE GENOMIC DNA]</scope>
</reference>
<accession>A0ACC0XZX3</accession>
<evidence type="ECO:0000313" key="2">
    <source>
        <dbReference type="Proteomes" id="UP001163603"/>
    </source>
</evidence>